<dbReference type="RefSeq" id="XP_062789983.1">
    <property type="nucleotide sequence ID" value="XM_062933932.1"/>
</dbReference>
<protein>
    <submittedName>
        <fullName evidence="2">Uncharacterized protein</fullName>
    </submittedName>
</protein>
<gene>
    <name evidence="2" type="ORF">IL334_002186</name>
</gene>
<organism evidence="2 3">
    <name type="scientific">Kwoniella shivajii</name>
    <dbReference type="NCBI Taxonomy" id="564305"/>
    <lineage>
        <taxon>Eukaryota</taxon>
        <taxon>Fungi</taxon>
        <taxon>Dikarya</taxon>
        <taxon>Basidiomycota</taxon>
        <taxon>Agaricomycotina</taxon>
        <taxon>Tremellomycetes</taxon>
        <taxon>Tremellales</taxon>
        <taxon>Cryptococcaceae</taxon>
        <taxon>Kwoniella</taxon>
    </lineage>
</organism>
<name>A0ABZ1CU00_9TREE</name>
<proteinExistence type="predicted"/>
<dbReference type="Proteomes" id="UP001329825">
    <property type="component" value="Chromosome 2"/>
</dbReference>
<accession>A0ABZ1CU00</accession>
<keyword evidence="3" id="KW-1185">Reference proteome</keyword>
<evidence type="ECO:0000256" key="1">
    <source>
        <dbReference type="SAM" id="MobiDB-lite"/>
    </source>
</evidence>
<evidence type="ECO:0000313" key="3">
    <source>
        <dbReference type="Proteomes" id="UP001329825"/>
    </source>
</evidence>
<feature type="region of interest" description="Disordered" evidence="1">
    <location>
        <begin position="106"/>
        <end position="131"/>
    </location>
</feature>
<reference evidence="2 3" key="1">
    <citation type="submission" date="2024-01" db="EMBL/GenBank/DDBJ databases">
        <title>Comparative genomics of Cryptococcus and Kwoniella reveals pathogenesis evolution and contrasting modes of karyotype evolution via chromosome fusion or intercentromeric recombination.</title>
        <authorList>
            <person name="Coelho M.A."/>
            <person name="David-Palma M."/>
            <person name="Shea T."/>
            <person name="Bowers K."/>
            <person name="McGinley-Smith S."/>
            <person name="Mohammad A.W."/>
            <person name="Gnirke A."/>
            <person name="Yurkov A.M."/>
            <person name="Nowrousian M."/>
            <person name="Sun S."/>
            <person name="Cuomo C.A."/>
            <person name="Heitman J."/>
        </authorList>
    </citation>
    <scope>NUCLEOTIDE SEQUENCE [LARGE SCALE GENOMIC DNA]</scope>
    <source>
        <strain evidence="2">CBS 11374</strain>
    </source>
</reference>
<evidence type="ECO:0000313" key="2">
    <source>
        <dbReference type="EMBL" id="WRT65243.1"/>
    </source>
</evidence>
<dbReference type="GeneID" id="87954317"/>
<sequence>MSEIKNIPFNETWDSGIRFWWHIYNSSSSSTTGKSNETLSDRQDLLFNMTCYSQVVKSVRKGATFEMDMNLEPPFLTPKGSTTWSSLTNEGHVVCPEGQCMAPSGCEGLTMPKWDKDDIKQPPQGSEDSQP</sequence>
<dbReference type="EMBL" id="CP141882">
    <property type="protein sequence ID" value="WRT65243.1"/>
    <property type="molecule type" value="Genomic_DNA"/>
</dbReference>